<protein>
    <submittedName>
        <fullName evidence="1">Uncharacterized protein</fullName>
    </submittedName>
</protein>
<dbReference type="Proteomes" id="UP000183255">
    <property type="component" value="Unassembled WGS sequence"/>
</dbReference>
<dbReference type="RefSeq" id="WP_031573764.1">
    <property type="nucleotide sequence ID" value="NZ_FNDZ01000001.1"/>
</dbReference>
<name>A0A1G8HD73_9CLOT</name>
<organism evidence="1 2">
    <name type="scientific">Proteiniclasticum ruminis</name>
    <dbReference type="NCBI Taxonomy" id="398199"/>
    <lineage>
        <taxon>Bacteria</taxon>
        <taxon>Bacillati</taxon>
        <taxon>Bacillota</taxon>
        <taxon>Clostridia</taxon>
        <taxon>Eubacteriales</taxon>
        <taxon>Clostridiaceae</taxon>
        <taxon>Proteiniclasticum</taxon>
    </lineage>
</organism>
<dbReference type="PROSITE" id="PS51257">
    <property type="entry name" value="PROKAR_LIPOPROTEIN"/>
    <property type="match status" value="1"/>
</dbReference>
<proteinExistence type="predicted"/>
<gene>
    <name evidence="1" type="ORF">SAMN05421804_101546</name>
</gene>
<reference evidence="1 2" key="1">
    <citation type="submission" date="2016-10" db="EMBL/GenBank/DDBJ databases">
        <authorList>
            <person name="de Groot N.N."/>
        </authorList>
    </citation>
    <scope>NUCLEOTIDE SEQUENCE [LARGE SCALE GENOMIC DNA]</scope>
    <source>
        <strain evidence="1 2">CGMCC 1.5058</strain>
    </source>
</reference>
<dbReference type="AlphaFoldDB" id="A0A1G8HD73"/>
<dbReference type="EMBL" id="FNDZ01000001">
    <property type="protein sequence ID" value="SDI04562.1"/>
    <property type="molecule type" value="Genomic_DNA"/>
</dbReference>
<sequence length="187" mass="21836">MKNKKHTTLLVIMLSIMVISGCKKEEQTLYNRNIVVDGIVLPFYESSLTYNAEDEGQMRSKLSSIWNDTIANLPGTEEYIIVNHNGEDLTQEFLVEKSPSHQEMQDMIKKVKENGYLIVRKNYYRVTTIEKEMKALFAGERIAIRPEIMDKVMKDNKEAYANKDYESINLYLRKNEIKIYDTLNLQP</sequence>
<evidence type="ECO:0000313" key="2">
    <source>
        <dbReference type="Proteomes" id="UP000183255"/>
    </source>
</evidence>
<accession>A0A1G8HD73</accession>
<evidence type="ECO:0000313" key="1">
    <source>
        <dbReference type="EMBL" id="SDI04562.1"/>
    </source>
</evidence>